<organism evidence="4 5">
    <name type="scientific">Batrachochytrium salamandrivorans</name>
    <dbReference type="NCBI Taxonomy" id="1357716"/>
    <lineage>
        <taxon>Eukaryota</taxon>
        <taxon>Fungi</taxon>
        <taxon>Fungi incertae sedis</taxon>
        <taxon>Chytridiomycota</taxon>
        <taxon>Chytridiomycota incertae sedis</taxon>
        <taxon>Chytridiomycetes</taxon>
        <taxon>Rhizophydiales</taxon>
        <taxon>Rhizophydiales incertae sedis</taxon>
        <taxon>Batrachochytrium</taxon>
    </lineage>
</organism>
<dbReference type="Gene3D" id="1.20.900.10">
    <property type="entry name" value="Dbl homology (DH) domain"/>
    <property type="match status" value="1"/>
</dbReference>
<dbReference type="InterPro" id="IPR051092">
    <property type="entry name" value="FYVE_RhoGEF_PH"/>
</dbReference>
<dbReference type="SUPFAM" id="SSF48350">
    <property type="entry name" value="GTPase activation domain, GAP"/>
    <property type="match status" value="1"/>
</dbReference>
<dbReference type="InterPro" id="IPR000219">
    <property type="entry name" value="DH_dom"/>
</dbReference>
<dbReference type="PROSITE" id="PS50010">
    <property type="entry name" value="DH_2"/>
    <property type="match status" value="1"/>
</dbReference>
<dbReference type="PROSITE" id="PS50238">
    <property type="entry name" value="RHOGAP"/>
    <property type="match status" value="1"/>
</dbReference>
<dbReference type="EMBL" id="JAFCIX010000339">
    <property type="protein sequence ID" value="KAH6594138.1"/>
    <property type="molecule type" value="Genomic_DNA"/>
</dbReference>
<evidence type="ECO:0000313" key="5">
    <source>
        <dbReference type="Proteomes" id="UP001648503"/>
    </source>
</evidence>
<feature type="compositionally biased region" description="Polar residues" evidence="1">
    <location>
        <begin position="1325"/>
        <end position="1339"/>
    </location>
</feature>
<dbReference type="Proteomes" id="UP001648503">
    <property type="component" value="Unassembled WGS sequence"/>
</dbReference>
<gene>
    <name evidence="4" type="ORF">BASA50_006835</name>
</gene>
<name>A0ABQ8FBL2_9FUNG</name>
<dbReference type="SMART" id="SM00325">
    <property type="entry name" value="RhoGEF"/>
    <property type="match status" value="1"/>
</dbReference>
<dbReference type="InterPro" id="IPR008936">
    <property type="entry name" value="Rho_GTPase_activation_prot"/>
</dbReference>
<keyword evidence="5" id="KW-1185">Reference proteome</keyword>
<feature type="region of interest" description="Disordered" evidence="1">
    <location>
        <begin position="1325"/>
        <end position="1350"/>
    </location>
</feature>
<evidence type="ECO:0000259" key="2">
    <source>
        <dbReference type="PROSITE" id="PS50010"/>
    </source>
</evidence>
<feature type="domain" description="Rho-GAP" evidence="3">
    <location>
        <begin position="1031"/>
        <end position="1234"/>
    </location>
</feature>
<accession>A0ABQ8FBL2</accession>
<dbReference type="Gene3D" id="1.10.555.10">
    <property type="entry name" value="Rho GTPase activation protein"/>
    <property type="match status" value="1"/>
</dbReference>
<sequence>MLKSISNIFNVMSGSSSRELASNAAQPNNKDSPNATHELTTHALTDAGWKYEISQAVTHRFTDTAASSMIAPSTSTHFSRSKSRLDLTVTTGKDVHVMFFLHEKIGRGCVQLSRSDKIWHSNVYTRFAFLPVSIDENDVDQSASTTDSLHAIMEKVLVDYFTSSLLSKVISKEFGVPNSAIDVSIESQVETLALDIASKMVRGADISPAPNHIIRALNMSKSQSILPLDHIIVDVVLGPGFLTSQENQNNWALVKPIFGIPAQNYLKSPLSKSNVFRDLDLISLAKTPAPVSIEKKYEHDEPRRQRIMHDIITKERGYLQKLKAYEKEVYDKAMESPVSCGFLSSYLAKSRFPSVTELIRTHTKILSELEKFPAITVLDLINVYSTNLKSFQQPYIAYCKAHYATLQAKKSDTPECKEFINKAASKINCNLTRGITVDTLQIAPIQFLPHLLMNLNELVKFTSSDSSDCSQLQMLYMNANSLVQLIDNAGDEEEARHFLFKLDSALSSSGQAVSAGASYICDVHAFLRKPGLTSKEAVSLVLFSNYLLVLERKPVTAPYTTDRSFGIKSSPSKMDLFQEKASEIVRHTYRFIEKVDIDCLNFVGISDREFHIVEDVKNSTVSQSVRKVSMFETEVSDTKEFFLRRLRHAQICRKYDRKHTAPHRTAHLFAERYSNIEIYYNLVETSQIDSNTRRDALCIISDGKTDLDGVLKKNACLYNSAGVIQINGEGKYNFQFRTTAESDTSSLVVPASEKVRIFTDFDEFKPQFLLTLRNVLLLCGTDIEFYSTERHIQAERYIRAIADSFIKVPSPLARKNTLAMFHIRTQSQRMSRSPSQASHLVHANDGSNMIPSISKKYITSSVHPANEKKSGRTPSVLSRAFSIARSSLFGSLRPTANVGNSNPSSHPALHTVSTIPKHTSQQSLAASFSPSHVGHSFTGGIGLSASGQRLDALTSVSISSNSVATQSFTHSASAHGGRPLPYGMALQHNEARLGATGEIPLSGSNRTPSLMVASEQRIETRGDNYMTRSWRTLTTKVRRSQERNTNHTKGLYNDIERHYVVIKLAEYIEVHGINTEGIYRNHGNSNRLLSELRDKPEFTLTSLHRFQLDEIASALKKLLIDSTPHGILLPEPFKSNMLYMSAHETTDSELVPHFTNICSSMSKPQRKFVYTMLRHWRNITNNFNVNRMSVSGMVTALVPFVFSLVSSTDDIIGRHHDISVTALECLIWNFDVIFAAENEQQVGLVSPTPFLHTANASMVSDEGVLVGHKKKSNRPLSYVPGGSSKELITPDATHACLVNGEKYVPPTTLVTEKQALHVELLPTSEETPIHSENSASAETPSMAVETSSKEDRTLHIETALLVGETPITEDLATCVNGNSIISLDADMELNISGILRKKLLADTTMDISTIGQLREEILTIKDRLSQSDSRMFNRPTTLLAQSHSDPSIFPEKTVVGKPTAIQQFTDAIDSEIDLDDEQIECLGRSATLVASQKPCQVHITVDRHADALSNKALTEAMLETIADFHKVHLKSDNTLRGDTLIDVAQPLDIVKSFVEEITQSMSSCGIDMCMSDAELQRIAKDNSGLIAQTRVLKREISGLAALKASLYEELPKEHVLIKPTVQASTATLHIDLQ</sequence>
<dbReference type="InterPro" id="IPR000198">
    <property type="entry name" value="RhoGAP_dom"/>
</dbReference>
<evidence type="ECO:0000313" key="4">
    <source>
        <dbReference type="EMBL" id="KAH6594138.1"/>
    </source>
</evidence>
<dbReference type="SUPFAM" id="SSF48065">
    <property type="entry name" value="DBL homology domain (DH-domain)"/>
    <property type="match status" value="1"/>
</dbReference>
<dbReference type="PANTHER" id="PTHR12673:SF159">
    <property type="entry name" value="LD03170P"/>
    <property type="match status" value="1"/>
</dbReference>
<comment type="caution">
    <text evidence="4">The sequence shown here is derived from an EMBL/GenBank/DDBJ whole genome shotgun (WGS) entry which is preliminary data.</text>
</comment>
<feature type="domain" description="DH" evidence="2">
    <location>
        <begin position="303"/>
        <end position="489"/>
    </location>
</feature>
<dbReference type="Pfam" id="PF00621">
    <property type="entry name" value="RhoGEF"/>
    <property type="match status" value="1"/>
</dbReference>
<evidence type="ECO:0008006" key="6">
    <source>
        <dbReference type="Google" id="ProtNLM"/>
    </source>
</evidence>
<protein>
    <recommendedName>
        <fullName evidence="6">Rho-GAP domain-containing protein</fullName>
    </recommendedName>
</protein>
<reference evidence="4 5" key="1">
    <citation type="submission" date="2021-02" db="EMBL/GenBank/DDBJ databases">
        <title>Variation within the Batrachochytrium salamandrivorans European outbreak.</title>
        <authorList>
            <person name="Kelly M."/>
            <person name="Pasmans F."/>
            <person name="Shea T.P."/>
            <person name="Munoz J.F."/>
            <person name="Carranza S."/>
            <person name="Cuomo C.A."/>
            <person name="Martel A."/>
        </authorList>
    </citation>
    <scope>NUCLEOTIDE SEQUENCE [LARGE SCALE GENOMIC DNA]</scope>
    <source>
        <strain evidence="4 5">AMFP18/2</strain>
    </source>
</reference>
<dbReference type="InterPro" id="IPR035899">
    <property type="entry name" value="DBL_dom_sf"/>
</dbReference>
<dbReference type="PANTHER" id="PTHR12673">
    <property type="entry name" value="FACIOGENITAL DYSPLASIA PROTEIN"/>
    <property type="match status" value="1"/>
</dbReference>
<dbReference type="Pfam" id="PF00620">
    <property type="entry name" value="RhoGAP"/>
    <property type="match status" value="1"/>
</dbReference>
<evidence type="ECO:0000259" key="3">
    <source>
        <dbReference type="PROSITE" id="PS50238"/>
    </source>
</evidence>
<dbReference type="SMART" id="SM00324">
    <property type="entry name" value="RhoGAP"/>
    <property type="match status" value="1"/>
</dbReference>
<proteinExistence type="predicted"/>
<evidence type="ECO:0000256" key="1">
    <source>
        <dbReference type="SAM" id="MobiDB-lite"/>
    </source>
</evidence>